<evidence type="ECO:0000313" key="2">
    <source>
        <dbReference type="Proteomes" id="UP000257559"/>
    </source>
</evidence>
<name>A0A3B0PR02_9BACT</name>
<sequence length="40" mass="4277">MNITKINVIFEAILNSFVTPADNPVVPKALATSNQICSDS</sequence>
<dbReference type="AlphaFoldDB" id="A0A3B0PR02"/>
<dbReference type="Proteomes" id="UP000257559">
    <property type="component" value="Chromosome"/>
</dbReference>
<keyword evidence="2" id="KW-1185">Reference proteome</keyword>
<evidence type="ECO:0000313" key="1">
    <source>
        <dbReference type="EMBL" id="SYV97145.1"/>
    </source>
</evidence>
<reference evidence="2" key="1">
    <citation type="submission" date="2018-06" db="EMBL/GenBank/DDBJ databases">
        <authorList>
            <consortium name="Pathogen Informatics"/>
        </authorList>
    </citation>
    <scope>NUCLEOTIDE SEQUENCE [LARGE SCALE GENOMIC DNA]</scope>
    <source>
        <strain evidence="2">NCTC10132</strain>
    </source>
</reference>
<gene>
    <name evidence="1" type="ORF">NCTC10132_00504</name>
</gene>
<protein>
    <submittedName>
        <fullName evidence="1">Uncharacterized protein</fullName>
    </submittedName>
</protein>
<dbReference type="KEGG" id="medw:NCTC10132_00504"/>
<dbReference type="EMBL" id="LS991951">
    <property type="protein sequence ID" value="SYV97145.1"/>
    <property type="molecule type" value="Genomic_DNA"/>
</dbReference>
<proteinExistence type="predicted"/>
<accession>A0A3B0PR02</accession>
<organism evidence="1 2">
    <name type="scientific">Mycoplasmopsis edwardii</name>
    <dbReference type="NCBI Taxonomy" id="53558"/>
    <lineage>
        <taxon>Bacteria</taxon>
        <taxon>Bacillati</taxon>
        <taxon>Mycoplasmatota</taxon>
        <taxon>Mycoplasmoidales</taxon>
        <taxon>Metamycoplasmataceae</taxon>
        <taxon>Mycoplasmopsis</taxon>
    </lineage>
</organism>